<comment type="caution">
    <text evidence="1">The sequence shown here is derived from an EMBL/GenBank/DDBJ whole genome shotgun (WGS) entry which is preliminary data.</text>
</comment>
<dbReference type="Proteomes" id="UP000005950">
    <property type="component" value="Unassembled WGS sequence"/>
</dbReference>
<reference evidence="1 2" key="2">
    <citation type="submission" date="2009-02" db="EMBL/GenBank/DDBJ databases">
        <title>Draft genome sequence of Holdemania filiformis DSM 12042.</title>
        <authorList>
            <person name="Sudarsanam P."/>
            <person name="Ley R."/>
            <person name="Guruge J."/>
            <person name="Turnbaugh P.J."/>
            <person name="Mahowald M."/>
            <person name="Liep D."/>
            <person name="Gordon J."/>
        </authorList>
    </citation>
    <scope>NUCLEOTIDE SEQUENCE [LARGE SCALE GENOMIC DNA]</scope>
    <source>
        <strain evidence="1 2">DSM 12042</strain>
    </source>
</reference>
<name>B9Y393_9FIRM</name>
<sequence length="44" mass="5100">MTPFHFLYILLYAFIVNEGNTGISKDKRILISFLFDYSKSDIPA</sequence>
<evidence type="ECO:0000313" key="2">
    <source>
        <dbReference type="Proteomes" id="UP000005950"/>
    </source>
</evidence>
<dbReference type="AlphaFoldDB" id="B9Y393"/>
<gene>
    <name evidence="1" type="ORF">HOLDEFILI_00269</name>
</gene>
<evidence type="ECO:0000313" key="1">
    <source>
        <dbReference type="EMBL" id="EEF69551.1"/>
    </source>
</evidence>
<dbReference type="HOGENOM" id="CLU_3217194_0_0_9"/>
<accession>B9Y393</accession>
<protein>
    <submittedName>
        <fullName evidence="1">Uncharacterized protein</fullName>
    </submittedName>
</protein>
<proteinExistence type="predicted"/>
<reference evidence="1 2" key="1">
    <citation type="submission" date="2008-12" db="EMBL/GenBank/DDBJ databases">
        <authorList>
            <person name="Fulton L."/>
            <person name="Clifton S."/>
            <person name="Fulton B."/>
            <person name="Xu J."/>
            <person name="Minx P."/>
            <person name="Pepin K.H."/>
            <person name="Johnson M."/>
            <person name="Bhonagiri V."/>
            <person name="Nash W.E."/>
            <person name="Mardis E.R."/>
            <person name="Wilson R.K."/>
        </authorList>
    </citation>
    <scope>NUCLEOTIDE SEQUENCE [LARGE SCALE GENOMIC DNA]</scope>
    <source>
        <strain evidence="1 2">DSM 12042</strain>
    </source>
</reference>
<dbReference type="EMBL" id="ACCF01000012">
    <property type="protein sequence ID" value="EEF69551.1"/>
    <property type="molecule type" value="Genomic_DNA"/>
</dbReference>
<organism evidence="1 2">
    <name type="scientific">Holdemania filiformis DSM 12042</name>
    <dbReference type="NCBI Taxonomy" id="545696"/>
    <lineage>
        <taxon>Bacteria</taxon>
        <taxon>Bacillati</taxon>
        <taxon>Bacillota</taxon>
        <taxon>Erysipelotrichia</taxon>
        <taxon>Erysipelotrichales</taxon>
        <taxon>Erysipelotrichaceae</taxon>
        <taxon>Holdemania</taxon>
    </lineage>
</organism>
<dbReference type="STRING" id="545696.HOLDEFILI_00269"/>